<dbReference type="AlphaFoldDB" id="A0AAV8U8S7"/>
<feature type="transmembrane region" description="Helical" evidence="1">
    <location>
        <begin position="254"/>
        <end position="276"/>
    </location>
</feature>
<evidence type="ECO:0000313" key="2">
    <source>
        <dbReference type="EMBL" id="KAJ8898864.1"/>
    </source>
</evidence>
<feature type="transmembrane region" description="Helical" evidence="1">
    <location>
        <begin position="221"/>
        <end position="242"/>
    </location>
</feature>
<evidence type="ECO:0000256" key="1">
    <source>
        <dbReference type="SAM" id="Phobius"/>
    </source>
</evidence>
<evidence type="ECO:0000313" key="3">
    <source>
        <dbReference type="Proteomes" id="UP001159364"/>
    </source>
</evidence>
<dbReference type="EMBL" id="JAIWQS010000008">
    <property type="protein sequence ID" value="KAJ8898864.1"/>
    <property type="molecule type" value="Genomic_DNA"/>
</dbReference>
<feature type="transmembrane region" description="Helical" evidence="1">
    <location>
        <begin position="282"/>
        <end position="304"/>
    </location>
</feature>
<name>A0AAV8U8S7_9ROSI</name>
<keyword evidence="1" id="KW-0812">Transmembrane</keyword>
<keyword evidence="1" id="KW-0472">Membrane</keyword>
<protein>
    <submittedName>
        <fullName evidence="2">Uncharacterized protein</fullName>
    </submittedName>
</protein>
<reference evidence="2 3" key="1">
    <citation type="submission" date="2021-09" db="EMBL/GenBank/DDBJ databases">
        <title>Genomic insights and catalytic innovation underlie evolution of tropane alkaloids biosynthesis.</title>
        <authorList>
            <person name="Wang Y.-J."/>
            <person name="Tian T."/>
            <person name="Huang J.-P."/>
            <person name="Huang S.-X."/>
        </authorList>
    </citation>
    <scope>NUCLEOTIDE SEQUENCE [LARGE SCALE GENOMIC DNA]</scope>
    <source>
        <strain evidence="2">KIB-2018</strain>
        <tissue evidence="2">Leaf</tissue>
    </source>
</reference>
<keyword evidence="3" id="KW-1185">Reference proteome</keyword>
<accession>A0AAV8U8S7</accession>
<organism evidence="2 3">
    <name type="scientific">Erythroxylum novogranatense</name>
    <dbReference type="NCBI Taxonomy" id="1862640"/>
    <lineage>
        <taxon>Eukaryota</taxon>
        <taxon>Viridiplantae</taxon>
        <taxon>Streptophyta</taxon>
        <taxon>Embryophyta</taxon>
        <taxon>Tracheophyta</taxon>
        <taxon>Spermatophyta</taxon>
        <taxon>Magnoliopsida</taxon>
        <taxon>eudicotyledons</taxon>
        <taxon>Gunneridae</taxon>
        <taxon>Pentapetalae</taxon>
        <taxon>rosids</taxon>
        <taxon>fabids</taxon>
        <taxon>Malpighiales</taxon>
        <taxon>Erythroxylaceae</taxon>
        <taxon>Erythroxylum</taxon>
    </lineage>
</organism>
<dbReference type="Proteomes" id="UP001159364">
    <property type="component" value="Linkage Group LG08"/>
</dbReference>
<keyword evidence="1" id="KW-1133">Transmembrane helix</keyword>
<comment type="caution">
    <text evidence="2">The sequence shown here is derived from an EMBL/GenBank/DDBJ whole genome shotgun (WGS) entry which is preliminary data.</text>
</comment>
<sequence length="359" mass="39131">MADPDSFILNDEEVAKLAEVVYKQEAEAAKHCKCNSEVERSNCIRETKVCYNTVLGLLESVRQLKKEFEDQDKDLSSIANDIFSYVVYAANSAVQFVSNYSLRRHYLDKIKENANALIKALQEIDPNNVVNVGRLAKDATTFRNAMLEYVRKKNRPVSRYFAKWLKDTGLSFGALVKRYQSKLNFQGPFRNLEGAQKLQVYNSIIRASGRGRITVNQVSKALGATGMAVLILTAGIAVWDVYTSDKKLQKATENAAEVLGVVGGGTLGEFATTALATGLLGAVASPVFVVVAGIVGGFAGSYILGKFAVSLVDKVFGWGETDTVTHMPDEICMHQCCVAPAPAGNVLARSIARRGDELQ</sequence>
<gene>
    <name evidence="2" type="ORF">K2173_008173</name>
</gene>
<proteinExistence type="predicted"/>